<reference evidence="1 2" key="1">
    <citation type="submission" date="2014-04" db="EMBL/GenBank/DDBJ databases">
        <authorList>
            <consortium name="DOE Joint Genome Institute"/>
            <person name="Kuo A."/>
            <person name="Kohler A."/>
            <person name="Costa M.D."/>
            <person name="Nagy L.G."/>
            <person name="Floudas D."/>
            <person name="Copeland A."/>
            <person name="Barry K.W."/>
            <person name="Cichocki N."/>
            <person name="Veneault-Fourrey C."/>
            <person name="LaButti K."/>
            <person name="Lindquist E.A."/>
            <person name="Lipzen A."/>
            <person name="Lundell T."/>
            <person name="Morin E."/>
            <person name="Murat C."/>
            <person name="Sun H."/>
            <person name="Tunlid A."/>
            <person name="Henrissat B."/>
            <person name="Grigoriev I.V."/>
            <person name="Hibbett D.S."/>
            <person name="Martin F."/>
            <person name="Nordberg H.P."/>
            <person name="Cantor M.N."/>
            <person name="Hua S.X."/>
        </authorList>
    </citation>
    <scope>NUCLEOTIDE SEQUENCE [LARGE SCALE GENOMIC DNA]</scope>
    <source>
        <strain evidence="1 2">441</strain>
    </source>
</reference>
<reference evidence="2" key="2">
    <citation type="submission" date="2015-01" db="EMBL/GenBank/DDBJ databases">
        <title>Evolutionary Origins and Diversification of the Mycorrhizal Mutualists.</title>
        <authorList>
            <consortium name="DOE Joint Genome Institute"/>
            <consortium name="Mycorrhizal Genomics Consortium"/>
            <person name="Kohler A."/>
            <person name="Kuo A."/>
            <person name="Nagy L.G."/>
            <person name="Floudas D."/>
            <person name="Copeland A."/>
            <person name="Barry K.W."/>
            <person name="Cichocki N."/>
            <person name="Veneault-Fourrey C."/>
            <person name="LaButti K."/>
            <person name="Lindquist E.A."/>
            <person name="Lipzen A."/>
            <person name="Lundell T."/>
            <person name="Morin E."/>
            <person name="Murat C."/>
            <person name="Riley R."/>
            <person name="Ohm R."/>
            <person name="Sun H."/>
            <person name="Tunlid A."/>
            <person name="Henrissat B."/>
            <person name="Grigoriev I.V."/>
            <person name="Hibbett D.S."/>
            <person name="Martin F."/>
        </authorList>
    </citation>
    <scope>NUCLEOTIDE SEQUENCE [LARGE SCALE GENOMIC DNA]</scope>
    <source>
        <strain evidence="2">441</strain>
    </source>
</reference>
<dbReference type="AlphaFoldDB" id="A0A0C9YZA4"/>
<evidence type="ECO:0000313" key="1">
    <source>
        <dbReference type="EMBL" id="KIK30490.1"/>
    </source>
</evidence>
<keyword evidence="2" id="KW-1185">Reference proteome</keyword>
<organism evidence="1 2">
    <name type="scientific">Pisolithus microcarpus 441</name>
    <dbReference type="NCBI Taxonomy" id="765257"/>
    <lineage>
        <taxon>Eukaryota</taxon>
        <taxon>Fungi</taxon>
        <taxon>Dikarya</taxon>
        <taxon>Basidiomycota</taxon>
        <taxon>Agaricomycotina</taxon>
        <taxon>Agaricomycetes</taxon>
        <taxon>Agaricomycetidae</taxon>
        <taxon>Boletales</taxon>
        <taxon>Sclerodermatineae</taxon>
        <taxon>Pisolithaceae</taxon>
        <taxon>Pisolithus</taxon>
    </lineage>
</organism>
<proteinExistence type="predicted"/>
<dbReference type="Proteomes" id="UP000054018">
    <property type="component" value="Unassembled WGS sequence"/>
</dbReference>
<sequence>MLTLGLEATLEGRCSHRRSTLFRCDLLQNYRAHIEVFLIPFSSHLEGFISLPISPLRCFSYPTQVGRACGAHDEPVQGKQWPTIVSRTRWPVILNCTCFKGSNSNVAVLESTRVCIASPAS</sequence>
<protein>
    <submittedName>
        <fullName evidence="1">Uncharacterized protein</fullName>
    </submittedName>
</protein>
<gene>
    <name evidence="1" type="ORF">PISMIDRAFT_296869</name>
</gene>
<evidence type="ECO:0000313" key="2">
    <source>
        <dbReference type="Proteomes" id="UP000054018"/>
    </source>
</evidence>
<accession>A0A0C9YZA4</accession>
<dbReference type="EMBL" id="KN833686">
    <property type="protein sequence ID" value="KIK30490.1"/>
    <property type="molecule type" value="Genomic_DNA"/>
</dbReference>
<dbReference type="HOGENOM" id="CLU_2038957_0_0_1"/>
<name>A0A0C9YZA4_9AGAM</name>